<dbReference type="SUPFAM" id="SSF53474">
    <property type="entry name" value="alpha/beta-Hydrolases"/>
    <property type="match status" value="1"/>
</dbReference>
<evidence type="ECO:0000313" key="4">
    <source>
        <dbReference type="Proteomes" id="UP000092993"/>
    </source>
</evidence>
<accession>A0A1C7M344</accession>
<name>A0A1C7M344_GRIFR</name>
<dbReference type="OrthoDB" id="408631at2759"/>
<evidence type="ECO:0000256" key="1">
    <source>
        <dbReference type="SAM" id="SignalP"/>
    </source>
</evidence>
<feature type="signal peptide" evidence="1">
    <location>
        <begin position="1"/>
        <end position="22"/>
    </location>
</feature>
<gene>
    <name evidence="3" type="primary">LIP1_5</name>
    <name evidence="3" type="ORF">A0H81_08457</name>
</gene>
<dbReference type="AlphaFoldDB" id="A0A1C7M344"/>
<dbReference type="Pfam" id="PF00135">
    <property type="entry name" value="COesterase"/>
    <property type="match status" value="1"/>
</dbReference>
<keyword evidence="1" id="KW-0732">Signal</keyword>
<dbReference type="STRING" id="5627.A0A1C7M344"/>
<dbReference type="OMA" id="CVMSEPR"/>
<dbReference type="InterPro" id="IPR029058">
    <property type="entry name" value="AB_hydrolase_fold"/>
</dbReference>
<evidence type="ECO:0000313" key="3">
    <source>
        <dbReference type="EMBL" id="OBZ71373.1"/>
    </source>
</evidence>
<dbReference type="EMBL" id="LUGG01000011">
    <property type="protein sequence ID" value="OBZ71373.1"/>
    <property type="molecule type" value="Genomic_DNA"/>
</dbReference>
<dbReference type="InterPro" id="IPR019819">
    <property type="entry name" value="Carboxylesterase_B_CS"/>
</dbReference>
<dbReference type="PROSITE" id="PS00941">
    <property type="entry name" value="CARBOXYLESTERASE_B_2"/>
    <property type="match status" value="1"/>
</dbReference>
<feature type="chain" id="PRO_5008888901" evidence="1">
    <location>
        <begin position="23"/>
        <end position="585"/>
    </location>
</feature>
<dbReference type="InterPro" id="IPR002018">
    <property type="entry name" value="CarbesteraseB"/>
</dbReference>
<dbReference type="PANTHER" id="PTHR11559">
    <property type="entry name" value="CARBOXYLESTERASE"/>
    <property type="match status" value="1"/>
</dbReference>
<proteinExistence type="predicted"/>
<protein>
    <submittedName>
        <fullName evidence="3">Lipase 1</fullName>
    </submittedName>
</protein>
<dbReference type="Gene3D" id="3.40.50.1820">
    <property type="entry name" value="alpha/beta hydrolase"/>
    <property type="match status" value="1"/>
</dbReference>
<organism evidence="3 4">
    <name type="scientific">Grifola frondosa</name>
    <name type="common">Maitake</name>
    <name type="synonym">Polyporus frondosus</name>
    <dbReference type="NCBI Taxonomy" id="5627"/>
    <lineage>
        <taxon>Eukaryota</taxon>
        <taxon>Fungi</taxon>
        <taxon>Dikarya</taxon>
        <taxon>Basidiomycota</taxon>
        <taxon>Agaricomycotina</taxon>
        <taxon>Agaricomycetes</taxon>
        <taxon>Polyporales</taxon>
        <taxon>Grifolaceae</taxon>
        <taxon>Grifola</taxon>
    </lineage>
</organism>
<comment type="caution">
    <text evidence="3">The sequence shown here is derived from an EMBL/GenBank/DDBJ whole genome shotgun (WGS) entry which is preliminary data.</text>
</comment>
<keyword evidence="4" id="KW-1185">Reference proteome</keyword>
<reference evidence="3 4" key="1">
    <citation type="submission" date="2016-03" db="EMBL/GenBank/DDBJ databases">
        <title>Whole genome sequencing of Grifola frondosa 9006-11.</title>
        <authorList>
            <person name="Min B."/>
            <person name="Park H."/>
            <person name="Kim J.-G."/>
            <person name="Cho H."/>
            <person name="Oh Y.-L."/>
            <person name="Kong W.-S."/>
            <person name="Choi I.-G."/>
        </authorList>
    </citation>
    <scope>NUCLEOTIDE SEQUENCE [LARGE SCALE GENOMIC DNA]</scope>
    <source>
        <strain evidence="3 4">9006-11</strain>
    </source>
</reference>
<dbReference type="Proteomes" id="UP000092993">
    <property type="component" value="Unassembled WGS sequence"/>
</dbReference>
<sequence length="585" mass="63671">MITVMHLSITLLALSFCSFSLAATPHIQLGKTTLVGKENIIPGRGSQEFFGGIPYAEPPVGTLRFAPPVLKYNLDVPIFNVTSYGNICPQSSPFDGPPSIMHEDCLTLNIFRPSGVHIGSGVPVMIWIYSLSWSTMNPGGVLAKYDPTPLVLQSMDRGTPVIFVSLNYRLGPFGFPLGYEASARGALNLGLKDQLTAFEWVQRNIAWFGGDPQKVTIFGEGSGATAISMFYLNKEVERYARAAIVESGSAGSIAIFDGAGPENEFAWQAFVNATPECAHASPNNTFDCLREANVTTLVNSFTAAEVAADPLLFSPAIDGPGGLIPELPSKTIRAGHFSHIPFIAGTNLDEGVHSIHSWTDILTDEQVREFIAPILLNANISLPQPDAVTETLDELLKLYPNIPALGSPFNTGNATFGKNPECKRVAAICGDWLFQALRRQWTHATSRAGVKTFGYLFSDPQAPDEDPYSWVNPGGTACAFLVPRLPTDEIGDEAEVSYVFGVPAFNRTPVPANILSLAMMDYWISFAVSLDPNDGRGSQRPHWPQYTPENEILLQLQGGNTTVIPDDYRSEQLRFITDVIGQFHR</sequence>
<evidence type="ECO:0000259" key="2">
    <source>
        <dbReference type="Pfam" id="PF00135"/>
    </source>
</evidence>
<feature type="domain" description="Carboxylesterase type B" evidence="2">
    <location>
        <begin position="25"/>
        <end position="575"/>
    </location>
</feature>
<dbReference type="InterPro" id="IPR050309">
    <property type="entry name" value="Type-B_Carboxylest/Lipase"/>
</dbReference>